<protein>
    <submittedName>
        <fullName evidence="1">Uncharacterized protein</fullName>
    </submittedName>
</protein>
<dbReference type="OrthoDB" id="117013at2759"/>
<proteinExistence type="predicted"/>
<evidence type="ECO:0000313" key="2">
    <source>
        <dbReference type="Proteomes" id="UP000030762"/>
    </source>
</evidence>
<gene>
    <name evidence="1" type="ORF">SDRG_04581</name>
</gene>
<dbReference type="Proteomes" id="UP000030762">
    <property type="component" value="Unassembled WGS sequence"/>
</dbReference>
<dbReference type="EMBL" id="JH767142">
    <property type="protein sequence ID" value="EQC38152.1"/>
    <property type="molecule type" value="Genomic_DNA"/>
</dbReference>
<sequence>MEPYEVEPSTECIMSVEELYQHSDPATRGVIYKTKREGGVAVGGVLQPDDTAEPLDQLITPEELHAAIKTLHNNRACGPDNMPAEILKAVADLVAMPLAQLLNEATARDFLASLGYMNDTRSFHIVDIRGKWTTKYAVERSDEDKLQLHRVQDQHGVIHL</sequence>
<keyword evidence="2" id="KW-1185">Reference proteome</keyword>
<accession>T0S609</accession>
<evidence type="ECO:0000313" key="1">
    <source>
        <dbReference type="EMBL" id="EQC38152.1"/>
    </source>
</evidence>
<dbReference type="GeneID" id="19945308"/>
<dbReference type="RefSeq" id="XP_008608479.1">
    <property type="nucleotide sequence ID" value="XM_008610257.1"/>
</dbReference>
<name>T0S609_SAPDV</name>
<organism evidence="1 2">
    <name type="scientific">Saprolegnia diclina (strain VS20)</name>
    <dbReference type="NCBI Taxonomy" id="1156394"/>
    <lineage>
        <taxon>Eukaryota</taxon>
        <taxon>Sar</taxon>
        <taxon>Stramenopiles</taxon>
        <taxon>Oomycota</taxon>
        <taxon>Saprolegniomycetes</taxon>
        <taxon>Saprolegniales</taxon>
        <taxon>Saprolegniaceae</taxon>
        <taxon>Saprolegnia</taxon>
    </lineage>
</organism>
<dbReference type="AlphaFoldDB" id="T0S609"/>
<reference evidence="1 2" key="1">
    <citation type="submission" date="2012-04" db="EMBL/GenBank/DDBJ databases">
        <title>The Genome Sequence of Saprolegnia declina VS20.</title>
        <authorList>
            <consortium name="The Broad Institute Genome Sequencing Platform"/>
            <person name="Russ C."/>
            <person name="Nusbaum C."/>
            <person name="Tyler B."/>
            <person name="van West P."/>
            <person name="Dieguez-Uribeondo J."/>
            <person name="de Bruijn I."/>
            <person name="Tripathy S."/>
            <person name="Jiang R."/>
            <person name="Young S.K."/>
            <person name="Zeng Q."/>
            <person name="Gargeya S."/>
            <person name="Fitzgerald M."/>
            <person name="Haas B."/>
            <person name="Abouelleil A."/>
            <person name="Alvarado L."/>
            <person name="Arachchi H.M."/>
            <person name="Berlin A."/>
            <person name="Chapman S.B."/>
            <person name="Goldberg J."/>
            <person name="Griggs A."/>
            <person name="Gujja S."/>
            <person name="Hansen M."/>
            <person name="Howarth C."/>
            <person name="Imamovic A."/>
            <person name="Larimer J."/>
            <person name="McCowen C."/>
            <person name="Montmayeur A."/>
            <person name="Murphy C."/>
            <person name="Neiman D."/>
            <person name="Pearson M."/>
            <person name="Priest M."/>
            <person name="Roberts A."/>
            <person name="Saif S."/>
            <person name="Shea T."/>
            <person name="Sisk P."/>
            <person name="Sykes S."/>
            <person name="Wortman J."/>
            <person name="Nusbaum C."/>
            <person name="Birren B."/>
        </authorList>
    </citation>
    <scope>NUCLEOTIDE SEQUENCE [LARGE SCALE GENOMIC DNA]</scope>
    <source>
        <strain evidence="1 2">VS20</strain>
    </source>
</reference>
<dbReference type="VEuPathDB" id="FungiDB:SDRG_04581"/>
<dbReference type="InParanoid" id="T0S609"/>